<comment type="caution">
    <text evidence="5">The sequence shown here is derived from an EMBL/GenBank/DDBJ whole genome shotgun (WGS) entry which is preliminary data.</text>
</comment>
<evidence type="ECO:0000259" key="4">
    <source>
        <dbReference type="PROSITE" id="PS50002"/>
    </source>
</evidence>
<accession>A0A8H4RB22</accession>
<feature type="domain" description="SH3" evidence="4">
    <location>
        <begin position="81"/>
        <end position="140"/>
    </location>
</feature>
<evidence type="ECO:0000256" key="2">
    <source>
        <dbReference type="PROSITE-ProRule" id="PRU00192"/>
    </source>
</evidence>
<sequence length="140" mass="15663">MPHSVSSEEGEVINTPPSSPSGSSEEPEENTQSQAQSSTSTWENSTIEDIPGTPAFQPTSFDDTPEAMELQSETPSQPQRCEPGNYIVLYDFTAQNENELSMKEGEIIRVSYEYGKGYIEKFEFDNLTDFRSRMVGCNEE</sequence>
<dbReference type="EMBL" id="JAAMPI010001239">
    <property type="protein sequence ID" value="KAF4626041.1"/>
    <property type="molecule type" value="Genomic_DNA"/>
</dbReference>
<proteinExistence type="predicted"/>
<dbReference type="Pfam" id="PF00018">
    <property type="entry name" value="SH3_1"/>
    <property type="match status" value="1"/>
</dbReference>
<reference evidence="5 6" key="1">
    <citation type="submission" date="2020-03" db="EMBL/GenBank/DDBJ databases">
        <title>Draft Genome Sequence of Cudoniella acicularis.</title>
        <authorList>
            <person name="Buettner E."/>
            <person name="Kellner H."/>
        </authorList>
    </citation>
    <scope>NUCLEOTIDE SEQUENCE [LARGE SCALE GENOMIC DNA]</scope>
    <source>
        <strain evidence="5 6">DSM 108380</strain>
    </source>
</reference>
<dbReference type="CDD" id="cd00174">
    <property type="entry name" value="SH3"/>
    <property type="match status" value="1"/>
</dbReference>
<feature type="region of interest" description="Disordered" evidence="3">
    <location>
        <begin position="1"/>
        <end position="83"/>
    </location>
</feature>
<keyword evidence="6" id="KW-1185">Reference proteome</keyword>
<dbReference type="InterPro" id="IPR001452">
    <property type="entry name" value="SH3_domain"/>
</dbReference>
<evidence type="ECO:0000313" key="5">
    <source>
        <dbReference type="EMBL" id="KAF4626041.1"/>
    </source>
</evidence>
<keyword evidence="1 2" id="KW-0728">SH3 domain</keyword>
<protein>
    <recommendedName>
        <fullName evidence="4">SH3 domain-containing protein</fullName>
    </recommendedName>
</protein>
<dbReference type="PROSITE" id="PS50002">
    <property type="entry name" value="SH3"/>
    <property type="match status" value="1"/>
</dbReference>
<evidence type="ECO:0000313" key="6">
    <source>
        <dbReference type="Proteomes" id="UP000566819"/>
    </source>
</evidence>
<feature type="compositionally biased region" description="Low complexity" evidence="3">
    <location>
        <begin position="31"/>
        <end position="41"/>
    </location>
</feature>
<dbReference type="Proteomes" id="UP000566819">
    <property type="component" value="Unassembled WGS sequence"/>
</dbReference>
<evidence type="ECO:0000256" key="1">
    <source>
        <dbReference type="ARBA" id="ARBA00022443"/>
    </source>
</evidence>
<dbReference type="OrthoDB" id="19092at2759"/>
<name>A0A8H4RB22_9HELO</name>
<organism evidence="5 6">
    <name type="scientific">Cudoniella acicularis</name>
    <dbReference type="NCBI Taxonomy" id="354080"/>
    <lineage>
        <taxon>Eukaryota</taxon>
        <taxon>Fungi</taxon>
        <taxon>Dikarya</taxon>
        <taxon>Ascomycota</taxon>
        <taxon>Pezizomycotina</taxon>
        <taxon>Leotiomycetes</taxon>
        <taxon>Helotiales</taxon>
        <taxon>Tricladiaceae</taxon>
        <taxon>Cudoniella</taxon>
    </lineage>
</organism>
<gene>
    <name evidence="5" type="ORF">G7Y89_g12123</name>
</gene>
<dbReference type="Gene3D" id="2.30.30.40">
    <property type="entry name" value="SH3 Domains"/>
    <property type="match status" value="1"/>
</dbReference>
<dbReference type="SUPFAM" id="SSF50044">
    <property type="entry name" value="SH3-domain"/>
    <property type="match status" value="1"/>
</dbReference>
<dbReference type="AlphaFoldDB" id="A0A8H4RB22"/>
<dbReference type="InterPro" id="IPR036028">
    <property type="entry name" value="SH3-like_dom_sf"/>
</dbReference>
<evidence type="ECO:0000256" key="3">
    <source>
        <dbReference type="SAM" id="MobiDB-lite"/>
    </source>
</evidence>